<dbReference type="SUPFAM" id="SSF53335">
    <property type="entry name" value="S-adenosyl-L-methionine-dependent methyltransferases"/>
    <property type="match status" value="1"/>
</dbReference>
<accession>A0ABZ0IZU9</accession>
<dbReference type="Proteomes" id="UP001303211">
    <property type="component" value="Chromosome"/>
</dbReference>
<evidence type="ECO:0000313" key="4">
    <source>
        <dbReference type="Proteomes" id="UP001303211"/>
    </source>
</evidence>
<name>A0ABZ0IZU9_9BURK</name>
<dbReference type="InterPro" id="IPR003788">
    <property type="entry name" value="NDUFAF7"/>
</dbReference>
<sequence>MTTPTDALIHHIHQQITAAGGWLGFDRFMELALYTPGLGYYAGGLRKLGRMPEDGSDFVTAPELSPVFGQVLAAQVREALDATGTQEVWEFGAGSGALAEQVLGELGSSLRRYTIVDLSGELRARQQERLAPWGDKVAWAERLPASIEGVVVGNEVLDAMPVQLLQRTDDIWHERGVVTGQDGGFAWQDRPTDLRPPVEIEGGHDYLTEIHAQAEAFMRTLAAHLKRGAAFLIDYGFGEDEYYHPQRHMGTVMCHRAHRADDDPLADVGQKDITAHVNFTAMAVAAQDAGLHVLGYTSQARFLLNCGLLQKMELLTLVQRVPTAKLILEHEMGELFKVLAVAPGEPWTPMGFAQGDRTHRL</sequence>
<dbReference type="EMBL" id="CP136921">
    <property type="protein sequence ID" value="WOO30830.1"/>
    <property type="molecule type" value="Genomic_DNA"/>
</dbReference>
<dbReference type="GO" id="GO:0032259">
    <property type="term" value="P:methylation"/>
    <property type="evidence" value="ECO:0007669"/>
    <property type="project" value="UniProtKB-KW"/>
</dbReference>
<reference evidence="3 4" key="1">
    <citation type="submission" date="2023-03" db="EMBL/GenBank/DDBJ databases">
        <title>Diaphorobacter basophil sp. nov., isolated from a sewage-treatment plant.</title>
        <authorList>
            <person name="Yang K."/>
        </authorList>
    </citation>
    <scope>NUCLEOTIDE SEQUENCE [LARGE SCALE GENOMIC DNA]</scope>
    <source>
        <strain evidence="3 4">Y-1</strain>
    </source>
</reference>
<dbReference type="Gene3D" id="3.40.50.12710">
    <property type="match status" value="1"/>
</dbReference>
<dbReference type="RefSeq" id="WP_317700326.1">
    <property type="nucleotide sequence ID" value="NZ_CP136921.1"/>
</dbReference>
<gene>
    <name evidence="3" type="ORF">P4826_10305</name>
</gene>
<organism evidence="3 4">
    <name type="scientific">Diaphorobacter limosus</name>
    <dbReference type="NCBI Taxonomy" id="3036128"/>
    <lineage>
        <taxon>Bacteria</taxon>
        <taxon>Pseudomonadati</taxon>
        <taxon>Pseudomonadota</taxon>
        <taxon>Betaproteobacteria</taxon>
        <taxon>Burkholderiales</taxon>
        <taxon>Comamonadaceae</taxon>
        <taxon>Diaphorobacter</taxon>
    </lineage>
</organism>
<proteinExistence type="predicted"/>
<protein>
    <submittedName>
        <fullName evidence="3">SAM-dependent methyltransferase</fullName>
        <ecNumber evidence="3">2.1.1.-</ecNumber>
    </submittedName>
</protein>
<dbReference type="EC" id="2.1.1.-" evidence="3"/>
<dbReference type="PANTHER" id="PTHR12049:SF7">
    <property type="entry name" value="PROTEIN ARGININE METHYLTRANSFERASE NDUFAF7, MITOCHONDRIAL"/>
    <property type="match status" value="1"/>
</dbReference>
<dbReference type="PANTHER" id="PTHR12049">
    <property type="entry name" value="PROTEIN ARGININE METHYLTRANSFERASE NDUFAF7, MITOCHONDRIAL"/>
    <property type="match status" value="1"/>
</dbReference>
<dbReference type="GO" id="GO:0008168">
    <property type="term" value="F:methyltransferase activity"/>
    <property type="evidence" value="ECO:0007669"/>
    <property type="project" value="UniProtKB-KW"/>
</dbReference>
<evidence type="ECO:0000313" key="3">
    <source>
        <dbReference type="EMBL" id="WOO30830.1"/>
    </source>
</evidence>
<dbReference type="Pfam" id="PF02636">
    <property type="entry name" value="Methyltransf_28"/>
    <property type="match status" value="1"/>
</dbReference>
<keyword evidence="2 3" id="KW-0808">Transferase</keyword>
<evidence type="ECO:0000256" key="2">
    <source>
        <dbReference type="ARBA" id="ARBA00022679"/>
    </source>
</evidence>
<keyword evidence="4" id="KW-1185">Reference proteome</keyword>
<evidence type="ECO:0000256" key="1">
    <source>
        <dbReference type="ARBA" id="ARBA00022603"/>
    </source>
</evidence>
<dbReference type="InterPro" id="IPR038375">
    <property type="entry name" value="NDUFAF7_sf"/>
</dbReference>
<keyword evidence="1 3" id="KW-0489">Methyltransferase</keyword>
<dbReference type="InterPro" id="IPR029063">
    <property type="entry name" value="SAM-dependent_MTases_sf"/>
</dbReference>